<keyword evidence="2" id="KW-1185">Reference proteome</keyword>
<name>A0ABP9PPF8_9BACT</name>
<organism evidence="1 2">
    <name type="scientific">Prosthecobacter algae</name>
    <dbReference type="NCBI Taxonomy" id="1144682"/>
    <lineage>
        <taxon>Bacteria</taxon>
        <taxon>Pseudomonadati</taxon>
        <taxon>Verrucomicrobiota</taxon>
        <taxon>Verrucomicrobiia</taxon>
        <taxon>Verrucomicrobiales</taxon>
        <taxon>Verrucomicrobiaceae</taxon>
        <taxon>Prosthecobacter</taxon>
    </lineage>
</organism>
<evidence type="ECO:0008006" key="3">
    <source>
        <dbReference type="Google" id="ProtNLM"/>
    </source>
</evidence>
<sequence length="236" mass="27658">MRQHSRAIITDTLLVKLQRTLGNREAWSLIPGNLTDERDPFTLHLHYPQCGFTSEDDYHQPRVKIELSARARQEPMEQRSIQPYAAQILPAEYQASLTAQVNCVTPRLTFWEKTALLHEQHVRPAQVGEPEKGPAMHQARHLYDLHRLWTHHGLAQDATLTDLLPTVVHHRKTFFAYKWVDYDALTLDKLVLMPPESRLTAWREDYQKMRPMFFSEPPSFEEILQTLAQIQDRFRS</sequence>
<protein>
    <recommendedName>
        <fullName evidence="3">Nucleotidyltransferase AbiEii toxin of type IV toxin-antitoxin system</fullName>
    </recommendedName>
</protein>
<comment type="caution">
    <text evidence="1">The sequence shown here is derived from an EMBL/GenBank/DDBJ whole genome shotgun (WGS) entry which is preliminary data.</text>
</comment>
<accession>A0ABP9PPF8</accession>
<dbReference type="Pfam" id="PF08843">
    <property type="entry name" value="AbiEii"/>
    <property type="match status" value="1"/>
</dbReference>
<reference evidence="2" key="1">
    <citation type="journal article" date="2019" name="Int. J. Syst. Evol. Microbiol.">
        <title>The Global Catalogue of Microorganisms (GCM) 10K type strain sequencing project: providing services to taxonomists for standard genome sequencing and annotation.</title>
        <authorList>
            <consortium name="The Broad Institute Genomics Platform"/>
            <consortium name="The Broad Institute Genome Sequencing Center for Infectious Disease"/>
            <person name="Wu L."/>
            <person name="Ma J."/>
        </authorList>
    </citation>
    <scope>NUCLEOTIDE SEQUENCE [LARGE SCALE GENOMIC DNA]</scope>
    <source>
        <strain evidence="2">JCM 18053</strain>
    </source>
</reference>
<dbReference type="EMBL" id="BAABIA010000017">
    <property type="protein sequence ID" value="GAA5150024.1"/>
    <property type="molecule type" value="Genomic_DNA"/>
</dbReference>
<proteinExistence type="predicted"/>
<evidence type="ECO:0000313" key="1">
    <source>
        <dbReference type="EMBL" id="GAA5150024.1"/>
    </source>
</evidence>
<dbReference type="RefSeq" id="WP_345739008.1">
    <property type="nucleotide sequence ID" value="NZ_BAABIA010000017.1"/>
</dbReference>
<evidence type="ECO:0000313" key="2">
    <source>
        <dbReference type="Proteomes" id="UP001499852"/>
    </source>
</evidence>
<dbReference type="InterPro" id="IPR014942">
    <property type="entry name" value="AbiEii"/>
</dbReference>
<gene>
    <name evidence="1" type="ORF">GCM10023213_48450</name>
</gene>
<dbReference type="Proteomes" id="UP001499852">
    <property type="component" value="Unassembled WGS sequence"/>
</dbReference>